<dbReference type="PATRIC" id="fig|882800.3.peg.6300"/>
<dbReference type="EMBL" id="AGJK01000509">
    <property type="protein sequence ID" value="EHP73456.1"/>
    <property type="molecule type" value="Genomic_DNA"/>
</dbReference>
<proteinExistence type="predicted"/>
<gene>
    <name evidence="1" type="ORF">MetexDRAFT_6658</name>
</gene>
<evidence type="ECO:0000313" key="1">
    <source>
        <dbReference type="EMBL" id="EHP73456.1"/>
    </source>
</evidence>
<evidence type="ECO:0000313" key="2">
    <source>
        <dbReference type="Proteomes" id="UP000004382"/>
    </source>
</evidence>
<dbReference type="Proteomes" id="UP000004382">
    <property type="component" value="Unassembled WGS sequence"/>
</dbReference>
<organism evidence="1 2">
    <name type="scientific">Methylorubrum extorquens DSM 13060</name>
    <dbReference type="NCBI Taxonomy" id="882800"/>
    <lineage>
        <taxon>Bacteria</taxon>
        <taxon>Pseudomonadati</taxon>
        <taxon>Pseudomonadota</taxon>
        <taxon>Alphaproteobacteria</taxon>
        <taxon>Hyphomicrobiales</taxon>
        <taxon>Methylobacteriaceae</taxon>
        <taxon>Methylorubrum</taxon>
    </lineage>
</organism>
<sequence>MTASVMPAPAATEAIRWDAEAEAFLRLTLAPCGRILARRDLEPVEKRAALRHLFLTRTTTMQRRAVGRFLDRAGLLLRPEPSASRGDAAALSRRFLAGAAHPDLIAFVEGLGIEMRPVLVLAWALGLARVAPGQALPHLEDLDPDLPFVRPIGPSPMEAVIDLDAILEEADAAGPDASIIFS</sequence>
<protein>
    <submittedName>
        <fullName evidence="1">Uncharacterized protein</fullName>
    </submittedName>
</protein>
<accession>H1KVJ5</accession>
<dbReference type="AlphaFoldDB" id="H1KVJ5"/>
<name>H1KVJ5_METEX</name>
<dbReference type="RefSeq" id="WP_003607512.1">
    <property type="nucleotide sequence ID" value="NZ_AGJK01000509.1"/>
</dbReference>
<comment type="caution">
    <text evidence="1">The sequence shown here is derived from an EMBL/GenBank/DDBJ whole genome shotgun (WGS) entry which is preliminary data.</text>
</comment>
<reference evidence="1 2" key="1">
    <citation type="submission" date="2011-09" db="EMBL/GenBank/DDBJ databases">
        <title>The draft genome of Methylobacterium extorquens DSM 13060.</title>
        <authorList>
            <consortium name="US DOE Joint Genome Institute (JGI-PGF)"/>
            <person name="Lucas S."/>
            <person name="Han J."/>
            <person name="Lapidus A."/>
            <person name="Cheng J.-F."/>
            <person name="Goodwin L."/>
            <person name="Pitluck S."/>
            <person name="Peters L."/>
            <person name="Land M.L."/>
            <person name="Hauser L."/>
            <person name="Koskimaki J."/>
            <person name="Halonen O."/>
            <person name="Pirttila A."/>
            <person name="Frank C."/>
            <person name="Woyke T.J."/>
        </authorList>
    </citation>
    <scope>NUCLEOTIDE SEQUENCE [LARGE SCALE GENOMIC DNA]</scope>
    <source>
        <strain evidence="1 2">DSM 13060</strain>
    </source>
</reference>